<keyword evidence="3" id="KW-1185">Reference proteome</keyword>
<evidence type="ECO:0000256" key="1">
    <source>
        <dbReference type="SAM" id="MobiDB-lite"/>
    </source>
</evidence>
<comment type="caution">
    <text evidence="2">The sequence shown here is derived from an EMBL/GenBank/DDBJ whole genome shotgun (WGS) entry which is preliminary data.</text>
</comment>
<dbReference type="AlphaFoldDB" id="A0A8B6DJP5"/>
<sequence>MPSCIDENEYPTQEMDRCRISDDNRSCSEESLLPSQPLQPGVIGSGYGSQYVEYETSDKPDPPGLDQGFRCQENNQSVGIQHDNSESMIEVQLNQQPRVQQSQPPNEQDFYSQNRQTSNQHSRSFENSVNYIQPPQQNDQLFVENTVKFNQLHQPVVKLPVEHIANFNQHPQQDVQLPVEHTMNYNRQRQQAVQLPVEHTVNYFRSHTQAIQLPGGHTVTQPIQHTIQQSTRHTISNVKNQLQGTSVHSRRLSTQPSVNRSSPTVVN</sequence>
<feature type="region of interest" description="Disordered" evidence="1">
    <location>
        <begin position="23"/>
        <end position="68"/>
    </location>
</feature>
<accession>A0A8B6DJP5</accession>
<evidence type="ECO:0000313" key="3">
    <source>
        <dbReference type="Proteomes" id="UP000596742"/>
    </source>
</evidence>
<name>A0A8B6DJP5_MYTGA</name>
<dbReference type="EMBL" id="UYJE01003544">
    <property type="protein sequence ID" value="VDI20172.1"/>
    <property type="molecule type" value="Genomic_DNA"/>
</dbReference>
<proteinExistence type="predicted"/>
<protein>
    <submittedName>
        <fullName evidence="2">Uncharacterized protein</fullName>
    </submittedName>
</protein>
<organism evidence="2 3">
    <name type="scientific">Mytilus galloprovincialis</name>
    <name type="common">Mediterranean mussel</name>
    <dbReference type="NCBI Taxonomy" id="29158"/>
    <lineage>
        <taxon>Eukaryota</taxon>
        <taxon>Metazoa</taxon>
        <taxon>Spiralia</taxon>
        <taxon>Lophotrochozoa</taxon>
        <taxon>Mollusca</taxon>
        <taxon>Bivalvia</taxon>
        <taxon>Autobranchia</taxon>
        <taxon>Pteriomorphia</taxon>
        <taxon>Mytilida</taxon>
        <taxon>Mytiloidea</taxon>
        <taxon>Mytilidae</taxon>
        <taxon>Mytilinae</taxon>
        <taxon>Mytilus</taxon>
    </lineage>
</organism>
<dbReference type="Proteomes" id="UP000596742">
    <property type="component" value="Unassembled WGS sequence"/>
</dbReference>
<reference evidence="2" key="1">
    <citation type="submission" date="2018-11" db="EMBL/GenBank/DDBJ databases">
        <authorList>
            <person name="Alioto T."/>
            <person name="Alioto T."/>
        </authorList>
    </citation>
    <scope>NUCLEOTIDE SEQUENCE</scope>
</reference>
<evidence type="ECO:0000313" key="2">
    <source>
        <dbReference type="EMBL" id="VDI20172.1"/>
    </source>
</evidence>
<gene>
    <name evidence="2" type="ORF">MGAL_10B065359</name>
</gene>
<feature type="region of interest" description="Disordered" evidence="1">
    <location>
        <begin position="243"/>
        <end position="267"/>
    </location>
</feature>
<feature type="region of interest" description="Disordered" evidence="1">
    <location>
        <begin position="95"/>
        <end position="125"/>
    </location>
</feature>
<dbReference type="OrthoDB" id="6191952at2759"/>